<proteinExistence type="predicted"/>
<sequence length="53" mass="6269">MDDMNVMRLALLVVLLLPVIYLSIQHTQLFLISLLIFSFGIRNMKFINLFRRS</sequence>
<keyword evidence="3" id="KW-1185">Reference proteome</keyword>
<dbReference type="RefSeq" id="WP_210038876.1">
    <property type="nucleotide sequence ID" value="NZ_JBHLVU010000011.1"/>
</dbReference>
<gene>
    <name evidence="2" type="ORF">K0U00_38815</name>
</gene>
<accession>A0ABS7CGH2</accession>
<protein>
    <submittedName>
        <fullName evidence="2">Uncharacterized protein</fullName>
    </submittedName>
</protein>
<dbReference type="Proteomes" id="UP001519887">
    <property type="component" value="Unassembled WGS sequence"/>
</dbReference>
<name>A0ABS7CGH2_9BACL</name>
<keyword evidence="1" id="KW-0472">Membrane</keyword>
<keyword evidence="1" id="KW-0812">Transmembrane</keyword>
<comment type="caution">
    <text evidence="2">The sequence shown here is derived from an EMBL/GenBank/DDBJ whole genome shotgun (WGS) entry which is preliminary data.</text>
</comment>
<dbReference type="EMBL" id="JAHZIK010001974">
    <property type="protein sequence ID" value="MBW7460031.1"/>
    <property type="molecule type" value="Genomic_DNA"/>
</dbReference>
<feature type="transmembrane region" description="Helical" evidence="1">
    <location>
        <begin position="7"/>
        <end position="24"/>
    </location>
</feature>
<keyword evidence="1" id="KW-1133">Transmembrane helix</keyword>
<organism evidence="2 3">
    <name type="scientific">Paenibacillus sepulcri</name>
    <dbReference type="NCBI Taxonomy" id="359917"/>
    <lineage>
        <taxon>Bacteria</taxon>
        <taxon>Bacillati</taxon>
        <taxon>Bacillota</taxon>
        <taxon>Bacilli</taxon>
        <taxon>Bacillales</taxon>
        <taxon>Paenibacillaceae</taxon>
        <taxon>Paenibacillus</taxon>
    </lineage>
</organism>
<evidence type="ECO:0000313" key="3">
    <source>
        <dbReference type="Proteomes" id="UP001519887"/>
    </source>
</evidence>
<evidence type="ECO:0000256" key="1">
    <source>
        <dbReference type="SAM" id="Phobius"/>
    </source>
</evidence>
<reference evidence="2 3" key="1">
    <citation type="submission" date="2021-07" db="EMBL/GenBank/DDBJ databases">
        <title>Paenibacillus radiodurans sp. nov., isolated from the southeastern edge of Tengger Desert.</title>
        <authorList>
            <person name="Zhang G."/>
        </authorList>
    </citation>
    <scope>NUCLEOTIDE SEQUENCE [LARGE SCALE GENOMIC DNA]</scope>
    <source>
        <strain evidence="2 3">CCM 7311</strain>
    </source>
</reference>
<evidence type="ECO:0000313" key="2">
    <source>
        <dbReference type="EMBL" id="MBW7460031.1"/>
    </source>
</evidence>